<name>A0A417XYH4_9ACTN</name>
<evidence type="ECO:0000256" key="1">
    <source>
        <dbReference type="SAM" id="Phobius"/>
    </source>
</evidence>
<keyword evidence="1" id="KW-0472">Membrane</keyword>
<feature type="transmembrane region" description="Helical" evidence="1">
    <location>
        <begin position="157"/>
        <end position="175"/>
    </location>
</feature>
<sequence length="262" mass="26562">MEILSLLVVFAGVVGIMFLLLGGIRPTTAKPRLRDYRMADGPTIGWITPFLTMLAASSLLELSGSPAGDAATIGAAFGLLAFFCSLGGSGVRWFVDLAGGIVGAIATLAVAGAYVAGTACAPSSPGTRVVQVLLMGTLFVWAGLHTMFLRPEQLPKVGLAAFGAIEVVVFLASPLGVELTGWGQIVSMVAAMLLGALAGAAPEIVTVLAVPAAALALIGTSTVVGNACTLPGVTAGLTMLVGFSAAYFLLTLLASPFRRDRP</sequence>
<feature type="transmembrane region" description="Helical" evidence="1">
    <location>
        <begin position="233"/>
        <end position="254"/>
    </location>
</feature>
<feature type="transmembrane region" description="Helical" evidence="1">
    <location>
        <begin position="129"/>
        <end position="150"/>
    </location>
</feature>
<gene>
    <name evidence="2" type="ORF">D0Z08_19495</name>
</gene>
<dbReference type="Proteomes" id="UP000283644">
    <property type="component" value="Unassembled WGS sequence"/>
</dbReference>
<protein>
    <submittedName>
        <fullName evidence="2">Uncharacterized protein</fullName>
    </submittedName>
</protein>
<dbReference type="AlphaFoldDB" id="A0A417XYH4"/>
<keyword evidence="1" id="KW-1133">Transmembrane helix</keyword>
<feature type="transmembrane region" description="Helical" evidence="1">
    <location>
        <begin position="6"/>
        <end position="24"/>
    </location>
</feature>
<feature type="transmembrane region" description="Helical" evidence="1">
    <location>
        <begin position="44"/>
        <end position="64"/>
    </location>
</feature>
<feature type="transmembrane region" description="Helical" evidence="1">
    <location>
        <begin position="94"/>
        <end position="117"/>
    </location>
</feature>
<reference evidence="2 3" key="1">
    <citation type="submission" date="2018-09" db="EMBL/GenBank/DDBJ databases">
        <title>Genome sequencing of Nocardioides immobilis CCTCC AB 2017083 for comparison to Nocardioides silvaticus.</title>
        <authorList>
            <person name="Li C."/>
            <person name="Wang G."/>
        </authorList>
    </citation>
    <scope>NUCLEOTIDE SEQUENCE [LARGE SCALE GENOMIC DNA]</scope>
    <source>
        <strain evidence="2 3">CCTCC AB 2017083</strain>
    </source>
</reference>
<keyword evidence="1" id="KW-0812">Transmembrane</keyword>
<feature type="transmembrane region" description="Helical" evidence="1">
    <location>
        <begin position="70"/>
        <end position="87"/>
    </location>
</feature>
<dbReference type="EMBL" id="QXGH01000024">
    <property type="protein sequence ID" value="RHW25414.1"/>
    <property type="molecule type" value="Genomic_DNA"/>
</dbReference>
<proteinExistence type="predicted"/>
<accession>A0A417XYH4</accession>
<dbReference type="RefSeq" id="WP_118926929.1">
    <property type="nucleotide sequence ID" value="NZ_QXGH01000024.1"/>
</dbReference>
<evidence type="ECO:0000313" key="2">
    <source>
        <dbReference type="EMBL" id="RHW25414.1"/>
    </source>
</evidence>
<organism evidence="2 3">
    <name type="scientific">Nocardioides immobilis</name>
    <dbReference type="NCBI Taxonomy" id="2049295"/>
    <lineage>
        <taxon>Bacteria</taxon>
        <taxon>Bacillati</taxon>
        <taxon>Actinomycetota</taxon>
        <taxon>Actinomycetes</taxon>
        <taxon>Propionibacteriales</taxon>
        <taxon>Nocardioidaceae</taxon>
        <taxon>Nocardioides</taxon>
    </lineage>
</organism>
<comment type="caution">
    <text evidence="2">The sequence shown here is derived from an EMBL/GenBank/DDBJ whole genome shotgun (WGS) entry which is preliminary data.</text>
</comment>
<evidence type="ECO:0000313" key="3">
    <source>
        <dbReference type="Proteomes" id="UP000283644"/>
    </source>
</evidence>
<keyword evidence="3" id="KW-1185">Reference proteome</keyword>